<dbReference type="Pfam" id="PF13177">
    <property type="entry name" value="DNA_pol3_delta2"/>
    <property type="match status" value="1"/>
</dbReference>
<dbReference type="GO" id="GO:0003887">
    <property type="term" value="F:DNA-directed DNA polymerase activity"/>
    <property type="evidence" value="ECO:0007669"/>
    <property type="project" value="UniProtKB-KW"/>
</dbReference>
<keyword evidence="10" id="KW-1185">Reference proteome</keyword>
<evidence type="ECO:0000256" key="7">
    <source>
        <dbReference type="ARBA" id="ARBA00049244"/>
    </source>
</evidence>
<evidence type="ECO:0000313" key="9">
    <source>
        <dbReference type="EMBL" id="ASV67734.1"/>
    </source>
</evidence>
<sequence length="335" mass="38607">MTKTWDQIEELQPVVLKMLKNSLSKERLAHAYLFEGLKGTGKKDTGMLLAKSLFCTAPINNYVPCETCNNCKRINHFNHPDVHLVEPDGQSIKKQQIRSLQEEFSKRGVESSRKVYIIVHADRMTTNAANSLLKFLEEPHMDTTAILLTEQSQRMLPTILSRCQTISFQPIAAKFLVQQFVDYGVKEKYAPLLAQITHNLDDALAYSNDDWFVQAQKIVLKLYEVLKKNPLQAMVTLQEEWFPHFKEKEHLDLGLDLLLLLLKDLLYIQLDKSDRLAYTHELSWLEQHALHTSNRKLTEQMAAVLDAKRKLQANMNAQLLMEQLVLKMQEGSSFV</sequence>
<keyword evidence="4" id="KW-0548">Nucleotidyltransferase</keyword>
<comment type="catalytic activity">
    <reaction evidence="7">
        <text>DNA(n) + a 2'-deoxyribonucleoside 5'-triphosphate = DNA(n+1) + diphosphate</text>
        <dbReference type="Rhea" id="RHEA:22508"/>
        <dbReference type="Rhea" id="RHEA-COMP:17339"/>
        <dbReference type="Rhea" id="RHEA-COMP:17340"/>
        <dbReference type="ChEBI" id="CHEBI:33019"/>
        <dbReference type="ChEBI" id="CHEBI:61560"/>
        <dbReference type="ChEBI" id="CHEBI:173112"/>
        <dbReference type="EC" id="2.7.7.7"/>
    </reaction>
</comment>
<protein>
    <recommendedName>
        <fullName evidence="2">DNA polymerase III subunit delta'</fullName>
        <ecNumber evidence="1">2.7.7.7</ecNumber>
    </recommendedName>
</protein>
<dbReference type="InterPro" id="IPR027417">
    <property type="entry name" value="P-loop_NTPase"/>
</dbReference>
<dbReference type="NCBIfam" id="TIGR00678">
    <property type="entry name" value="holB"/>
    <property type="match status" value="1"/>
</dbReference>
<evidence type="ECO:0000256" key="4">
    <source>
        <dbReference type="ARBA" id="ARBA00022695"/>
    </source>
</evidence>
<evidence type="ECO:0000256" key="2">
    <source>
        <dbReference type="ARBA" id="ARBA00014363"/>
    </source>
</evidence>
<dbReference type="GO" id="GO:0009360">
    <property type="term" value="C:DNA polymerase III complex"/>
    <property type="evidence" value="ECO:0007669"/>
    <property type="project" value="InterPro"/>
</dbReference>
<dbReference type="FunFam" id="3.40.50.300:FF:001255">
    <property type="entry name" value="DNA polymerase III subunit delta"/>
    <property type="match status" value="1"/>
</dbReference>
<dbReference type="GO" id="GO:0008408">
    <property type="term" value="F:3'-5' exonuclease activity"/>
    <property type="evidence" value="ECO:0007669"/>
    <property type="project" value="InterPro"/>
</dbReference>
<dbReference type="SUPFAM" id="SSF52540">
    <property type="entry name" value="P-loop containing nucleoside triphosphate hydrolases"/>
    <property type="match status" value="1"/>
</dbReference>
<keyword evidence="6" id="KW-0239">DNA-directed DNA polymerase</keyword>
<dbReference type="NCBIfam" id="NF005972">
    <property type="entry name" value="PRK08058.1"/>
    <property type="match status" value="1"/>
</dbReference>
<dbReference type="KEGG" id="bko:CKF48_10655"/>
<dbReference type="InterPro" id="IPR004622">
    <property type="entry name" value="DNA_pol_HolB"/>
</dbReference>
<dbReference type="RefSeq" id="WP_095371304.1">
    <property type="nucleotide sequence ID" value="NZ_CP022983.1"/>
</dbReference>
<evidence type="ECO:0000259" key="8">
    <source>
        <dbReference type="Pfam" id="PF09115"/>
    </source>
</evidence>
<keyword evidence="3" id="KW-0808">Transferase</keyword>
<dbReference type="EC" id="2.7.7.7" evidence="1"/>
<gene>
    <name evidence="9" type="ORF">CKF48_10655</name>
</gene>
<evidence type="ECO:0000256" key="1">
    <source>
        <dbReference type="ARBA" id="ARBA00012417"/>
    </source>
</evidence>
<dbReference type="InterPro" id="IPR015199">
    <property type="entry name" value="DNA_pol_III_delta_C"/>
</dbReference>
<dbReference type="AlphaFoldDB" id="A0A248THP4"/>
<feature type="domain" description="DNA polymerase III delta subunit C-terminal" evidence="8">
    <location>
        <begin position="249"/>
        <end position="328"/>
    </location>
</feature>
<dbReference type="Proteomes" id="UP000215137">
    <property type="component" value="Chromosome"/>
</dbReference>
<dbReference type="Gene3D" id="3.40.50.300">
    <property type="entry name" value="P-loop containing nucleotide triphosphate hydrolases"/>
    <property type="match status" value="1"/>
</dbReference>
<dbReference type="PANTHER" id="PTHR11669:SF8">
    <property type="entry name" value="DNA POLYMERASE III SUBUNIT DELTA"/>
    <property type="match status" value="1"/>
</dbReference>
<keyword evidence="5" id="KW-0235">DNA replication</keyword>
<name>A0A248THP4_9BACI</name>
<dbReference type="OrthoDB" id="9810148at2"/>
<dbReference type="InterPro" id="IPR050238">
    <property type="entry name" value="DNA_Rep/Repair_Clamp_Loader"/>
</dbReference>
<proteinExistence type="predicted"/>
<dbReference type="EMBL" id="CP022983">
    <property type="protein sequence ID" value="ASV67734.1"/>
    <property type="molecule type" value="Genomic_DNA"/>
</dbReference>
<dbReference type="Pfam" id="PF09115">
    <property type="entry name" value="DNApol3-delta_C"/>
    <property type="match status" value="1"/>
</dbReference>
<dbReference type="PANTHER" id="PTHR11669">
    <property type="entry name" value="REPLICATION FACTOR C / DNA POLYMERASE III GAMMA-TAU SUBUNIT"/>
    <property type="match status" value="1"/>
</dbReference>
<reference evidence="9 10" key="1">
    <citation type="submission" date="2017-08" db="EMBL/GenBank/DDBJ databases">
        <title>Complete Genome Sequence of Bacillus kochii Oregon-R-modENCODE STRAIN BDGP4, isolated from Drosophila melanogaster gut.</title>
        <authorList>
            <person name="Wan K.H."/>
            <person name="Yu C."/>
            <person name="Park S."/>
            <person name="Hammonds A.S."/>
            <person name="Booth B.W."/>
            <person name="Celniker S.E."/>
        </authorList>
    </citation>
    <scope>NUCLEOTIDE SEQUENCE [LARGE SCALE GENOMIC DNA]</scope>
    <source>
        <strain evidence="9 10">BDGP4</strain>
    </source>
</reference>
<dbReference type="GO" id="GO:0006261">
    <property type="term" value="P:DNA-templated DNA replication"/>
    <property type="evidence" value="ECO:0007669"/>
    <property type="project" value="TreeGrafter"/>
</dbReference>
<organism evidence="9 10">
    <name type="scientific">Cytobacillus kochii</name>
    <dbReference type="NCBI Taxonomy" id="859143"/>
    <lineage>
        <taxon>Bacteria</taxon>
        <taxon>Bacillati</taxon>
        <taxon>Bacillota</taxon>
        <taxon>Bacilli</taxon>
        <taxon>Bacillales</taxon>
        <taxon>Bacillaceae</taxon>
        <taxon>Cytobacillus</taxon>
    </lineage>
</organism>
<evidence type="ECO:0000256" key="5">
    <source>
        <dbReference type="ARBA" id="ARBA00022705"/>
    </source>
</evidence>
<evidence type="ECO:0000256" key="3">
    <source>
        <dbReference type="ARBA" id="ARBA00022679"/>
    </source>
</evidence>
<accession>A0A248THP4</accession>
<evidence type="ECO:0000256" key="6">
    <source>
        <dbReference type="ARBA" id="ARBA00022932"/>
    </source>
</evidence>
<dbReference type="GO" id="GO:0003677">
    <property type="term" value="F:DNA binding"/>
    <property type="evidence" value="ECO:0007669"/>
    <property type="project" value="InterPro"/>
</dbReference>
<evidence type="ECO:0000313" key="10">
    <source>
        <dbReference type="Proteomes" id="UP000215137"/>
    </source>
</evidence>